<keyword evidence="3 7" id="KW-0812">Transmembrane</keyword>
<sequence>MIGCRTLLDVACRDLAEKLGRIVARSPSCFILLPLCAVCAALFPFVNGFIGALGSRSGAGAIHLFTPEFSDCTLIRDRIQALFPDGGYFADRTLLAPNLLIAIVEAADSSNVLQPAIIAEYERLRRELEGIVVEEDGSSYNYLSLCENVAYSMHCRPDAFLTLTELWNRTWISKMTYPLINITIGPLRRAQNIGPLFGGVELNDQGEVEYARFVRLIFNLPPTVGANVMDKYEKAWTDGVNAFSSPTIVARSWSSRQYDRDMRMIGVRTMRLVPLLLLVITLFSVGTSVMRDPVLSKPLLALSGVISAGLAIVTAHGLLFVVGVPLIQIALITPFLVLSIGIDDMFIMINVWRKTNTRLSVEDRMACTYREAAVAILLTRLTDVVVFMVGVWSPFPAARIFCIHCCVSISAVFIFQITLFGACMGLDGGREGANRHCLTMKIVQEKKKPHALQALTARPCAVVFFKDFVAPLFDYTTVQLVIIGSYIFYVAGVVLLLETKVEQGLELSSLLPDDTKTYDYLKIYERYFATYSTSLEVVISNQIDYTDYGTQVALMEAITQFENTPFTLTADFWLRDFLYFTGDRSSISSPEFHTLLANGFLKNALFSHYAADMVMMRAPSGDVYINTSRFFIGLRNVDLNSRSSAMRFNAGVFALLAAWDTRLDIISSITILLSIGYSIDFGSHVVYHFMFVQGDGFVRLSASLETMAWPVVQASLSTLFGVACVAPVHGYVAHTFVKTVFIVCAVGLYHCLLLLPVILIRTSDLCRRGDHRTPTRGIISAFEGARAARSTAVVRPVPQEADALRAVWVTCDGRLCDRCQPELDCHQPTCGKAVSLPDIRESAC</sequence>
<dbReference type="InterPro" id="IPR051697">
    <property type="entry name" value="Patched_domain-protein"/>
</dbReference>
<evidence type="ECO:0000256" key="1">
    <source>
        <dbReference type="ARBA" id="ARBA00004141"/>
    </source>
</evidence>
<evidence type="ECO:0000256" key="2">
    <source>
        <dbReference type="ARBA" id="ARBA00005585"/>
    </source>
</evidence>
<dbReference type="AlphaFoldDB" id="A0A914WFU1"/>
<feature type="transmembrane region" description="Helical" evidence="7">
    <location>
        <begin position="400"/>
        <end position="422"/>
    </location>
</feature>
<dbReference type="SUPFAM" id="SSF82866">
    <property type="entry name" value="Multidrug efflux transporter AcrB transmembrane domain"/>
    <property type="match status" value="2"/>
</dbReference>
<dbReference type="WBParaSite" id="PSAMB.scaffold39size102378.g3551.t1">
    <property type="protein sequence ID" value="PSAMB.scaffold39size102378.g3551.t1"/>
    <property type="gene ID" value="PSAMB.scaffold39size102378.g3551"/>
</dbReference>
<proteinExistence type="inferred from homology"/>
<feature type="domain" description="SSD" evidence="8">
    <location>
        <begin position="263"/>
        <end position="426"/>
    </location>
</feature>
<feature type="transmembrane region" description="Helical" evidence="7">
    <location>
        <begin position="372"/>
        <end position="393"/>
    </location>
</feature>
<dbReference type="Proteomes" id="UP000887566">
    <property type="component" value="Unplaced"/>
</dbReference>
<name>A0A914WFU1_9BILA</name>
<comment type="similarity">
    <text evidence="2">Belongs to the patched family.</text>
</comment>
<dbReference type="InterPro" id="IPR003392">
    <property type="entry name" value="PTHD_SSD"/>
</dbReference>
<evidence type="ECO:0000256" key="3">
    <source>
        <dbReference type="ARBA" id="ARBA00022692"/>
    </source>
</evidence>
<dbReference type="Gene3D" id="1.20.1640.10">
    <property type="entry name" value="Multidrug efflux transporter AcrB transmembrane domain"/>
    <property type="match status" value="2"/>
</dbReference>
<accession>A0A914WFU1</accession>
<dbReference type="GO" id="GO:0005886">
    <property type="term" value="C:plasma membrane"/>
    <property type="evidence" value="ECO:0007669"/>
    <property type="project" value="TreeGrafter"/>
</dbReference>
<dbReference type="InterPro" id="IPR000731">
    <property type="entry name" value="SSD"/>
</dbReference>
<keyword evidence="4 7" id="KW-1133">Transmembrane helix</keyword>
<dbReference type="GO" id="GO:0030659">
    <property type="term" value="C:cytoplasmic vesicle membrane"/>
    <property type="evidence" value="ECO:0007669"/>
    <property type="project" value="TreeGrafter"/>
</dbReference>
<feature type="transmembrane region" description="Helical" evidence="7">
    <location>
        <begin position="272"/>
        <end position="290"/>
    </location>
</feature>
<feature type="transmembrane region" description="Helical" evidence="7">
    <location>
        <begin position="708"/>
        <end position="728"/>
    </location>
</feature>
<evidence type="ECO:0000313" key="9">
    <source>
        <dbReference type="Proteomes" id="UP000887566"/>
    </source>
</evidence>
<dbReference type="PANTHER" id="PTHR10796:SF181">
    <property type="entry name" value="SSD DOMAIN-CONTAINING PROTEIN"/>
    <property type="match status" value="1"/>
</dbReference>
<dbReference type="Pfam" id="PF02460">
    <property type="entry name" value="Patched"/>
    <property type="match status" value="1"/>
</dbReference>
<dbReference type="PANTHER" id="PTHR10796">
    <property type="entry name" value="PATCHED-RELATED"/>
    <property type="match status" value="1"/>
</dbReference>
<evidence type="ECO:0000256" key="5">
    <source>
        <dbReference type="ARBA" id="ARBA00023136"/>
    </source>
</evidence>
<comment type="subcellular location">
    <subcellularLocation>
        <location evidence="1">Membrane</location>
        <topology evidence="1">Multi-pass membrane protein</topology>
    </subcellularLocation>
</comment>
<keyword evidence="5 7" id="KW-0472">Membrane</keyword>
<evidence type="ECO:0000256" key="6">
    <source>
        <dbReference type="ARBA" id="ARBA00023180"/>
    </source>
</evidence>
<evidence type="ECO:0000256" key="7">
    <source>
        <dbReference type="SAM" id="Phobius"/>
    </source>
</evidence>
<feature type="transmembrane region" description="Helical" evidence="7">
    <location>
        <begin position="302"/>
        <end position="322"/>
    </location>
</feature>
<dbReference type="GO" id="GO:0018996">
    <property type="term" value="P:molting cycle, collagen and cuticulin-based cuticle"/>
    <property type="evidence" value="ECO:0007669"/>
    <property type="project" value="TreeGrafter"/>
</dbReference>
<dbReference type="PROSITE" id="PS50156">
    <property type="entry name" value="SSD"/>
    <property type="match status" value="1"/>
</dbReference>
<keyword evidence="6" id="KW-0325">Glycoprotein</keyword>
<dbReference type="GO" id="GO:0006897">
    <property type="term" value="P:endocytosis"/>
    <property type="evidence" value="ECO:0007669"/>
    <property type="project" value="TreeGrafter"/>
</dbReference>
<feature type="transmembrane region" description="Helical" evidence="7">
    <location>
        <begin position="740"/>
        <end position="760"/>
    </location>
</feature>
<evidence type="ECO:0000259" key="8">
    <source>
        <dbReference type="PROSITE" id="PS50156"/>
    </source>
</evidence>
<evidence type="ECO:0000313" key="10">
    <source>
        <dbReference type="WBParaSite" id="PSAMB.scaffold39size102378.g3551.t1"/>
    </source>
</evidence>
<organism evidence="9 10">
    <name type="scientific">Plectus sambesii</name>
    <dbReference type="NCBI Taxonomy" id="2011161"/>
    <lineage>
        <taxon>Eukaryota</taxon>
        <taxon>Metazoa</taxon>
        <taxon>Ecdysozoa</taxon>
        <taxon>Nematoda</taxon>
        <taxon>Chromadorea</taxon>
        <taxon>Plectida</taxon>
        <taxon>Plectina</taxon>
        <taxon>Plectoidea</taxon>
        <taxon>Plectidae</taxon>
        <taxon>Plectus</taxon>
    </lineage>
</organism>
<feature type="transmembrane region" description="Helical" evidence="7">
    <location>
        <begin position="329"/>
        <end position="352"/>
    </location>
</feature>
<evidence type="ECO:0000256" key="4">
    <source>
        <dbReference type="ARBA" id="ARBA00022989"/>
    </source>
</evidence>
<feature type="transmembrane region" description="Helical" evidence="7">
    <location>
        <begin position="30"/>
        <end position="53"/>
    </location>
</feature>
<protein>
    <submittedName>
        <fullName evidence="10">SSD domain-containing protein</fullName>
    </submittedName>
</protein>
<reference evidence="10" key="1">
    <citation type="submission" date="2022-11" db="UniProtKB">
        <authorList>
            <consortium name="WormBaseParasite"/>
        </authorList>
    </citation>
    <scope>IDENTIFICATION</scope>
</reference>
<feature type="transmembrane region" description="Helical" evidence="7">
    <location>
        <begin position="478"/>
        <end position="497"/>
    </location>
</feature>
<keyword evidence="9" id="KW-1185">Reference proteome</keyword>
<feature type="transmembrane region" description="Helical" evidence="7">
    <location>
        <begin position="665"/>
        <end position="687"/>
    </location>
</feature>